<keyword evidence="1" id="KW-1133">Transmembrane helix</keyword>
<sequence length="84" mass="9713">MAENSYRKSLRTRMRVLFSPARSALFAGALLVAVIGNILYIRDDGAPEWLGALSVSPIFAFLFWELATDVRRRRDDREREEREP</sequence>
<keyword evidence="3" id="KW-1185">Reference proteome</keyword>
<accession>A0ABY4IBI9</accession>
<feature type="transmembrane region" description="Helical" evidence="1">
    <location>
        <begin position="47"/>
        <end position="67"/>
    </location>
</feature>
<proteinExistence type="predicted"/>
<evidence type="ECO:0000313" key="2">
    <source>
        <dbReference type="EMBL" id="UPL09929.1"/>
    </source>
</evidence>
<reference evidence="2 3" key="1">
    <citation type="submission" date="2021-06" db="EMBL/GenBank/DDBJ databases">
        <title>Genome-based taxonomic framework of Microbacterium strains isolated from marine environment, the description of four new species and reclassification of four preexisting species.</title>
        <authorList>
            <person name="Lee S.D."/>
            <person name="Kim S.-M."/>
            <person name="Byeon Y.-S."/>
            <person name="Yang H.L."/>
            <person name="Kim I.S."/>
        </authorList>
    </citation>
    <scope>NUCLEOTIDE SEQUENCE [LARGE SCALE GENOMIC DNA]</scope>
    <source>
        <strain evidence="2 3">SSW1-51</strain>
    </source>
</reference>
<feature type="transmembrane region" description="Helical" evidence="1">
    <location>
        <begin position="21"/>
        <end position="41"/>
    </location>
</feature>
<evidence type="ECO:0000256" key="1">
    <source>
        <dbReference type="SAM" id="Phobius"/>
    </source>
</evidence>
<protein>
    <submittedName>
        <fullName evidence="2">Uncharacterized protein</fullName>
    </submittedName>
</protein>
<evidence type="ECO:0000313" key="3">
    <source>
        <dbReference type="Proteomes" id="UP000831467"/>
    </source>
</evidence>
<keyword evidence="1" id="KW-0472">Membrane</keyword>
<gene>
    <name evidence="2" type="ORF">KV394_01880</name>
</gene>
<organism evidence="2 3">
    <name type="scientific">Microbacterium sufflavum</name>
    <dbReference type="NCBI Taxonomy" id="2851649"/>
    <lineage>
        <taxon>Bacteria</taxon>
        <taxon>Bacillati</taxon>
        <taxon>Actinomycetota</taxon>
        <taxon>Actinomycetes</taxon>
        <taxon>Micrococcales</taxon>
        <taxon>Microbacteriaceae</taxon>
        <taxon>Microbacterium</taxon>
    </lineage>
</organism>
<dbReference type="RefSeq" id="WP_247982151.1">
    <property type="nucleotide sequence ID" value="NZ_CP078076.1"/>
</dbReference>
<keyword evidence="1" id="KW-0812">Transmembrane</keyword>
<dbReference type="Proteomes" id="UP000831467">
    <property type="component" value="Chromosome"/>
</dbReference>
<dbReference type="EMBL" id="CP078076">
    <property type="protein sequence ID" value="UPL09929.1"/>
    <property type="molecule type" value="Genomic_DNA"/>
</dbReference>
<name>A0ABY4IBI9_9MICO</name>